<comment type="cofactor">
    <cofactor evidence="8">
        <name>Mg(2+)</name>
        <dbReference type="ChEBI" id="CHEBI:18420"/>
    </cofactor>
</comment>
<feature type="binding site" evidence="8">
    <location>
        <position position="8"/>
    </location>
    <ligand>
        <name>Mg(2+)</name>
        <dbReference type="ChEBI" id="CHEBI:18420"/>
    </ligand>
</feature>
<dbReference type="RefSeq" id="WP_145086422.1">
    <property type="nucleotide sequence ID" value="NZ_DAMBUX010000012.1"/>
</dbReference>
<keyword evidence="1 8" id="KW-0444">Lipid biosynthesis</keyword>
<dbReference type="AlphaFoldDB" id="A0A562J3B8"/>
<gene>
    <name evidence="8" type="primary">acpS</name>
    <name evidence="10" type="ORF">LY60_03359</name>
</gene>
<keyword evidence="3 8" id="KW-0479">Metal-binding</keyword>
<evidence type="ECO:0000313" key="11">
    <source>
        <dbReference type="Proteomes" id="UP000315343"/>
    </source>
</evidence>
<dbReference type="Pfam" id="PF01648">
    <property type="entry name" value="ACPS"/>
    <property type="match status" value="1"/>
</dbReference>
<keyword evidence="2 8" id="KW-0808">Transferase</keyword>
<dbReference type="EC" id="2.7.8.7" evidence="8"/>
<comment type="similarity">
    <text evidence="8">Belongs to the P-Pant transferase superfamily. AcpS family.</text>
</comment>
<evidence type="ECO:0000256" key="3">
    <source>
        <dbReference type="ARBA" id="ARBA00022723"/>
    </source>
</evidence>
<dbReference type="EMBL" id="VLKH01000013">
    <property type="protein sequence ID" value="TWH77593.1"/>
    <property type="molecule type" value="Genomic_DNA"/>
</dbReference>
<dbReference type="InterPro" id="IPR008278">
    <property type="entry name" value="4-PPantetheinyl_Trfase_dom"/>
</dbReference>
<evidence type="ECO:0000256" key="1">
    <source>
        <dbReference type="ARBA" id="ARBA00022516"/>
    </source>
</evidence>
<sequence length="121" mass="13515">MIKGTGIDMTEVDRIKNNIENERFLHKIYSTVEIEYLKSRKFNPQTAAGMFAAKEAVSKCLGTGFTNFGPCDIEVVKDEMGKPGIILKNNAKKRAQELNIETIHLSISHTSEYAVAYCVAE</sequence>
<evidence type="ECO:0000256" key="7">
    <source>
        <dbReference type="ARBA" id="ARBA00023160"/>
    </source>
</evidence>
<dbReference type="OrthoDB" id="9806925at2"/>
<dbReference type="InterPro" id="IPR004568">
    <property type="entry name" value="Ppantetheine-prot_Trfase_dom"/>
</dbReference>
<dbReference type="GO" id="GO:0008897">
    <property type="term" value="F:holo-[acyl-carrier-protein] synthase activity"/>
    <property type="evidence" value="ECO:0007669"/>
    <property type="project" value="UniProtKB-UniRule"/>
</dbReference>
<comment type="function">
    <text evidence="8">Transfers the 4'-phosphopantetheine moiety from coenzyme A to a Ser of acyl-carrier-protein.</text>
</comment>
<comment type="subcellular location">
    <subcellularLocation>
        <location evidence="8">Cytoplasm</location>
    </subcellularLocation>
</comment>
<feature type="binding site" evidence="8">
    <location>
        <position position="55"/>
    </location>
    <ligand>
        <name>Mg(2+)</name>
        <dbReference type="ChEBI" id="CHEBI:18420"/>
    </ligand>
</feature>
<dbReference type="SUPFAM" id="SSF56214">
    <property type="entry name" value="4'-phosphopantetheinyl transferase"/>
    <property type="match status" value="1"/>
</dbReference>
<keyword evidence="4 8" id="KW-0276">Fatty acid metabolism</keyword>
<dbReference type="Proteomes" id="UP000315343">
    <property type="component" value="Unassembled WGS sequence"/>
</dbReference>
<dbReference type="GO" id="GO:0000287">
    <property type="term" value="F:magnesium ion binding"/>
    <property type="evidence" value="ECO:0007669"/>
    <property type="project" value="UniProtKB-UniRule"/>
</dbReference>
<keyword evidence="7 8" id="KW-0275">Fatty acid biosynthesis</keyword>
<keyword evidence="6 8" id="KW-0443">Lipid metabolism</keyword>
<accession>A0A562J3B8</accession>
<comment type="caution">
    <text evidence="10">The sequence shown here is derived from an EMBL/GenBank/DDBJ whole genome shotgun (WGS) entry which is preliminary data.</text>
</comment>
<proteinExistence type="inferred from homology"/>
<evidence type="ECO:0000256" key="2">
    <source>
        <dbReference type="ARBA" id="ARBA00022679"/>
    </source>
</evidence>
<dbReference type="NCBIfam" id="TIGR00556">
    <property type="entry name" value="pantethn_trn"/>
    <property type="match status" value="1"/>
</dbReference>
<evidence type="ECO:0000256" key="6">
    <source>
        <dbReference type="ARBA" id="ARBA00023098"/>
    </source>
</evidence>
<name>A0A562J3B8_9FIRM</name>
<evidence type="ECO:0000256" key="5">
    <source>
        <dbReference type="ARBA" id="ARBA00022842"/>
    </source>
</evidence>
<evidence type="ECO:0000313" key="10">
    <source>
        <dbReference type="EMBL" id="TWH77593.1"/>
    </source>
</evidence>
<dbReference type="InterPro" id="IPR002582">
    <property type="entry name" value="ACPS"/>
</dbReference>
<reference evidence="10 11" key="1">
    <citation type="submission" date="2019-07" db="EMBL/GenBank/DDBJ databases">
        <title>Genomic Encyclopedia of Type Strains, Phase I: the one thousand microbial genomes (KMG-I) project.</title>
        <authorList>
            <person name="Kyrpides N."/>
        </authorList>
    </citation>
    <scope>NUCLEOTIDE SEQUENCE [LARGE SCALE GENOMIC DNA]</scope>
    <source>
        <strain evidence="10 11">DSM 13558</strain>
    </source>
</reference>
<keyword evidence="11" id="KW-1185">Reference proteome</keyword>
<comment type="catalytic activity">
    <reaction evidence="8">
        <text>apo-[ACP] + CoA = holo-[ACP] + adenosine 3',5'-bisphosphate + H(+)</text>
        <dbReference type="Rhea" id="RHEA:12068"/>
        <dbReference type="Rhea" id="RHEA-COMP:9685"/>
        <dbReference type="Rhea" id="RHEA-COMP:9690"/>
        <dbReference type="ChEBI" id="CHEBI:15378"/>
        <dbReference type="ChEBI" id="CHEBI:29999"/>
        <dbReference type="ChEBI" id="CHEBI:57287"/>
        <dbReference type="ChEBI" id="CHEBI:58343"/>
        <dbReference type="ChEBI" id="CHEBI:64479"/>
        <dbReference type="EC" id="2.7.8.7"/>
    </reaction>
</comment>
<dbReference type="HAMAP" id="MF_00101">
    <property type="entry name" value="AcpS"/>
    <property type="match status" value="1"/>
</dbReference>
<evidence type="ECO:0000256" key="8">
    <source>
        <dbReference type="HAMAP-Rule" id="MF_00101"/>
    </source>
</evidence>
<feature type="domain" description="4'-phosphopantetheinyl transferase" evidence="9">
    <location>
        <begin position="5"/>
        <end position="118"/>
    </location>
</feature>
<keyword evidence="8" id="KW-0963">Cytoplasm</keyword>
<dbReference type="InterPro" id="IPR037143">
    <property type="entry name" value="4-PPantetheinyl_Trfase_dom_sf"/>
</dbReference>
<keyword evidence="5 8" id="KW-0460">Magnesium</keyword>
<dbReference type="NCBIfam" id="TIGR00516">
    <property type="entry name" value="acpS"/>
    <property type="match status" value="1"/>
</dbReference>
<evidence type="ECO:0000256" key="4">
    <source>
        <dbReference type="ARBA" id="ARBA00022832"/>
    </source>
</evidence>
<dbReference type="GO" id="GO:0006633">
    <property type="term" value="P:fatty acid biosynthetic process"/>
    <property type="evidence" value="ECO:0007669"/>
    <property type="project" value="UniProtKB-UniRule"/>
</dbReference>
<dbReference type="Gene3D" id="3.90.470.20">
    <property type="entry name" value="4'-phosphopantetheinyl transferase domain"/>
    <property type="match status" value="1"/>
</dbReference>
<protein>
    <recommendedName>
        <fullName evidence="8">Holo-[acyl-carrier-protein] synthase</fullName>
        <shortName evidence="8">Holo-ACP synthase</shortName>
        <ecNumber evidence="8">2.7.8.7</ecNumber>
    </recommendedName>
    <alternativeName>
        <fullName evidence="8">4'-phosphopantetheinyl transferase AcpS</fullName>
    </alternativeName>
</protein>
<dbReference type="GO" id="GO:0005737">
    <property type="term" value="C:cytoplasm"/>
    <property type="evidence" value="ECO:0007669"/>
    <property type="project" value="UniProtKB-SubCell"/>
</dbReference>
<organism evidence="10 11">
    <name type="scientific">Sedimentibacter saalensis</name>
    <dbReference type="NCBI Taxonomy" id="130788"/>
    <lineage>
        <taxon>Bacteria</taxon>
        <taxon>Bacillati</taxon>
        <taxon>Bacillota</taxon>
        <taxon>Tissierellia</taxon>
        <taxon>Sedimentibacter</taxon>
    </lineage>
</organism>
<evidence type="ECO:0000259" key="9">
    <source>
        <dbReference type="Pfam" id="PF01648"/>
    </source>
</evidence>